<dbReference type="InterPro" id="IPR018247">
    <property type="entry name" value="EF_Hand_1_Ca_BS"/>
</dbReference>
<keyword evidence="2" id="KW-0479">Metal-binding</keyword>
<dbReference type="GO" id="GO:0008270">
    <property type="term" value="F:zinc ion binding"/>
    <property type="evidence" value="ECO:0007669"/>
    <property type="project" value="UniProtKB-KW"/>
</dbReference>
<dbReference type="InterPro" id="IPR011992">
    <property type="entry name" value="EF-hand-dom_pair"/>
</dbReference>
<dbReference type="PROSITE" id="PS00018">
    <property type="entry name" value="EF_HAND_1"/>
    <property type="match status" value="1"/>
</dbReference>
<keyword evidence="2" id="KW-0862">Zinc</keyword>
<comment type="caution">
    <text evidence="5">The sequence shown here is derived from an EMBL/GenBank/DDBJ whole genome shotgun (WGS) entry which is preliminary data.</text>
</comment>
<dbReference type="SUPFAM" id="SSF47473">
    <property type="entry name" value="EF-hand"/>
    <property type="match status" value="1"/>
</dbReference>
<organism evidence="5 6">
    <name type="scientific">Cymbomonas tetramitiformis</name>
    <dbReference type="NCBI Taxonomy" id="36881"/>
    <lineage>
        <taxon>Eukaryota</taxon>
        <taxon>Viridiplantae</taxon>
        <taxon>Chlorophyta</taxon>
        <taxon>Pyramimonadophyceae</taxon>
        <taxon>Pyramimonadales</taxon>
        <taxon>Pyramimonadaceae</taxon>
        <taxon>Cymbomonas</taxon>
    </lineage>
</organism>
<name>A0AAE0LEG6_9CHLO</name>
<accession>A0AAE0LEG6</accession>
<dbReference type="GO" id="GO:0005509">
    <property type="term" value="F:calcium ion binding"/>
    <property type="evidence" value="ECO:0007669"/>
    <property type="project" value="InterPro"/>
</dbReference>
<dbReference type="Gene3D" id="3.30.40.10">
    <property type="entry name" value="Zinc/RING finger domain, C3HC4 (zinc finger)"/>
    <property type="match status" value="1"/>
</dbReference>
<dbReference type="Proteomes" id="UP001190700">
    <property type="component" value="Unassembled WGS sequence"/>
</dbReference>
<evidence type="ECO:0000256" key="1">
    <source>
        <dbReference type="ARBA" id="ARBA00022837"/>
    </source>
</evidence>
<evidence type="ECO:0008006" key="7">
    <source>
        <dbReference type="Google" id="ProtNLM"/>
    </source>
</evidence>
<reference evidence="5 6" key="1">
    <citation type="journal article" date="2015" name="Genome Biol. Evol.">
        <title>Comparative Genomics of a Bacterivorous Green Alga Reveals Evolutionary Causalities and Consequences of Phago-Mixotrophic Mode of Nutrition.</title>
        <authorList>
            <person name="Burns J.A."/>
            <person name="Paasch A."/>
            <person name="Narechania A."/>
            <person name="Kim E."/>
        </authorList>
    </citation>
    <scope>NUCLEOTIDE SEQUENCE [LARGE SCALE GENOMIC DNA]</scope>
    <source>
        <strain evidence="5 6">PLY_AMNH</strain>
    </source>
</reference>
<dbReference type="AlphaFoldDB" id="A0AAE0LEG6"/>
<feature type="domain" description="EF-hand" evidence="4">
    <location>
        <begin position="70"/>
        <end position="105"/>
    </location>
</feature>
<sequence length="307" mass="34269">MSGCPATIEYVECPICFEDMHKHPTAVFVGASGARTCRHFLHKECSLDVLETKLCPLCRQPFEGIKDVPDFRTDLEGWFELVDFKNSGTLDPQEVAEVFKAQLPVEGRLLDEHLVELWPRWDIDGTGVLTFNEITHPVDGLLVYAQEAFGKVEKPEPPSIQESPKEWFKYWDEDKTGRLHKDEVARALIKTFKISHELVADLRLMLENLWCVLSNGMDSIDMDEFGKPDGLAETVIAYLPNRTGVNTTSLPIVSSPSSSAAGPATLVGPPLVAKWRCAHCTLINESDPGQPCATCEQCTEDPLIWVE</sequence>
<keyword evidence="6" id="KW-1185">Reference proteome</keyword>
<evidence type="ECO:0000259" key="4">
    <source>
        <dbReference type="PROSITE" id="PS50222"/>
    </source>
</evidence>
<feature type="domain" description="EF-hand" evidence="4">
    <location>
        <begin position="159"/>
        <end position="194"/>
    </location>
</feature>
<dbReference type="Gene3D" id="1.10.238.10">
    <property type="entry name" value="EF-hand"/>
    <property type="match status" value="1"/>
</dbReference>
<evidence type="ECO:0000313" key="6">
    <source>
        <dbReference type="Proteomes" id="UP001190700"/>
    </source>
</evidence>
<feature type="domain" description="RING-type" evidence="3">
    <location>
        <begin position="13"/>
        <end position="59"/>
    </location>
</feature>
<dbReference type="PROSITE" id="PS50222">
    <property type="entry name" value="EF_HAND_2"/>
    <property type="match status" value="2"/>
</dbReference>
<evidence type="ECO:0000256" key="2">
    <source>
        <dbReference type="PROSITE-ProRule" id="PRU00175"/>
    </source>
</evidence>
<evidence type="ECO:0000259" key="3">
    <source>
        <dbReference type="PROSITE" id="PS50089"/>
    </source>
</evidence>
<dbReference type="PROSITE" id="PS50089">
    <property type="entry name" value="ZF_RING_2"/>
    <property type="match status" value="1"/>
</dbReference>
<dbReference type="InterPro" id="IPR013083">
    <property type="entry name" value="Znf_RING/FYVE/PHD"/>
</dbReference>
<dbReference type="SUPFAM" id="SSF57850">
    <property type="entry name" value="RING/U-box"/>
    <property type="match status" value="1"/>
</dbReference>
<keyword evidence="2" id="KW-0863">Zinc-finger</keyword>
<evidence type="ECO:0000313" key="5">
    <source>
        <dbReference type="EMBL" id="KAK3282122.1"/>
    </source>
</evidence>
<gene>
    <name evidence="5" type="ORF">CYMTET_10125</name>
</gene>
<proteinExistence type="predicted"/>
<dbReference type="Pfam" id="PF13639">
    <property type="entry name" value="zf-RING_2"/>
    <property type="match status" value="1"/>
</dbReference>
<dbReference type="InterPro" id="IPR001841">
    <property type="entry name" value="Znf_RING"/>
</dbReference>
<dbReference type="InterPro" id="IPR002048">
    <property type="entry name" value="EF_hand_dom"/>
</dbReference>
<dbReference type="EMBL" id="LGRX02003530">
    <property type="protein sequence ID" value="KAK3282122.1"/>
    <property type="molecule type" value="Genomic_DNA"/>
</dbReference>
<keyword evidence="1" id="KW-0106">Calcium</keyword>
<protein>
    <recommendedName>
        <fullName evidence="7">Calmodulin</fullName>
    </recommendedName>
</protein>